<dbReference type="Proteomes" id="UP000332933">
    <property type="component" value="Unassembled WGS sequence"/>
</dbReference>
<protein>
    <submittedName>
        <fullName evidence="2">Aste57867_8750 protein</fullName>
    </submittedName>
</protein>
<evidence type="ECO:0000313" key="1">
    <source>
        <dbReference type="EMBL" id="KAF0700696.1"/>
    </source>
</evidence>
<accession>A0A485KLG9</accession>
<dbReference type="OrthoDB" id="167133at2759"/>
<dbReference type="EMBL" id="CAADRA010005135">
    <property type="protein sequence ID" value="VFT85636.1"/>
    <property type="molecule type" value="Genomic_DNA"/>
</dbReference>
<organism evidence="2 3">
    <name type="scientific">Aphanomyces stellatus</name>
    <dbReference type="NCBI Taxonomy" id="120398"/>
    <lineage>
        <taxon>Eukaryota</taxon>
        <taxon>Sar</taxon>
        <taxon>Stramenopiles</taxon>
        <taxon>Oomycota</taxon>
        <taxon>Saprolegniomycetes</taxon>
        <taxon>Saprolegniales</taxon>
        <taxon>Verrucalvaceae</taxon>
        <taxon>Aphanomyces</taxon>
    </lineage>
</organism>
<evidence type="ECO:0000313" key="2">
    <source>
        <dbReference type="EMBL" id="VFT85636.1"/>
    </source>
</evidence>
<sequence length="416" mass="46052">MELFEGDMWTDIFDDNGNECLNQTTKEEHVTPREWNGSGLSNDDVLVAMDENAHFPPHFGSPPVRYPLVTIPISSTSLSKPLCRHDGLVLVGNEQYESHPFMPQQHQLFVTNFRHANAVTMTASAPVTDMVRDLQWVRQDLAIAAVGKDVQLIHIGIGSDANPSPLQIQDPITTIHAKVIRELAVSAGKLLSGGFDMAVCVTNLERKVLECKYISNDVVSSVRWMPEAKHVSWTTDDGNLSIVDTRVRVTKAHVNFDTPSSLRFDRTGGLFSHEFMGHHGVVLAYEHGLLACLDIRKNNMQACYFTCQSPLSSIGEVRKSPSQEFAIFGAGGSVLSARRRANTCGRFGLVDFQHVSSESERWGMYGDGLIWGDTTTCCRGFACKRMEMCKTSGDFAMGNLNLMAVSDRCSGRQVYI</sequence>
<keyword evidence="3" id="KW-1185">Reference proteome</keyword>
<proteinExistence type="predicted"/>
<dbReference type="SUPFAM" id="SSF50978">
    <property type="entry name" value="WD40 repeat-like"/>
    <property type="match status" value="1"/>
</dbReference>
<name>A0A485KLG9_9STRA</name>
<reference evidence="2 3" key="1">
    <citation type="submission" date="2019-03" db="EMBL/GenBank/DDBJ databases">
        <authorList>
            <person name="Gaulin E."/>
            <person name="Dumas B."/>
        </authorList>
    </citation>
    <scope>NUCLEOTIDE SEQUENCE [LARGE SCALE GENOMIC DNA]</scope>
    <source>
        <strain evidence="2">CBS 568.67</strain>
    </source>
</reference>
<dbReference type="InterPro" id="IPR015943">
    <property type="entry name" value="WD40/YVTN_repeat-like_dom_sf"/>
</dbReference>
<dbReference type="Gene3D" id="2.130.10.10">
    <property type="entry name" value="YVTN repeat-like/Quinoprotein amine dehydrogenase"/>
    <property type="match status" value="1"/>
</dbReference>
<dbReference type="InterPro" id="IPR036322">
    <property type="entry name" value="WD40_repeat_dom_sf"/>
</dbReference>
<evidence type="ECO:0000313" key="3">
    <source>
        <dbReference type="Proteomes" id="UP000332933"/>
    </source>
</evidence>
<dbReference type="AlphaFoldDB" id="A0A485KLG9"/>
<gene>
    <name evidence="2" type="primary">Aste57867_8750</name>
    <name evidence="1" type="ORF">As57867_008716</name>
    <name evidence="2" type="ORF">ASTE57867_8750</name>
</gene>
<dbReference type="EMBL" id="VJMH01005114">
    <property type="protein sequence ID" value="KAF0700696.1"/>
    <property type="molecule type" value="Genomic_DNA"/>
</dbReference>
<reference evidence="1" key="2">
    <citation type="submission" date="2019-06" db="EMBL/GenBank/DDBJ databases">
        <title>Genomics analysis of Aphanomyces spp. identifies a new class of oomycete effector associated with host adaptation.</title>
        <authorList>
            <person name="Gaulin E."/>
        </authorList>
    </citation>
    <scope>NUCLEOTIDE SEQUENCE</scope>
    <source>
        <strain evidence="1">CBS 578.67</strain>
    </source>
</reference>